<organism evidence="2 3">
    <name type="scientific">Kuenenia stuttgartiensis</name>
    <dbReference type="NCBI Taxonomy" id="174633"/>
    <lineage>
        <taxon>Bacteria</taxon>
        <taxon>Pseudomonadati</taxon>
        <taxon>Planctomycetota</taxon>
        <taxon>Candidatus Brocadiia</taxon>
        <taxon>Candidatus Brocadiales</taxon>
        <taxon>Candidatus Brocadiaceae</taxon>
        <taxon>Candidatus Kuenenia</taxon>
    </lineage>
</organism>
<gene>
    <name evidence="2" type="primary">cumD</name>
    <name evidence="2" type="ORF">KSMBR1_3486</name>
</gene>
<accession>A0A2C9CJV7</accession>
<sequence length="295" mass="33948">MHLYILVAALLRCIFYMSMRENWIKVGSATIHYFVSGDGDRNVVLLHGGGTNSAMLSWKYIIPHLSQKYKVFAPDWPSYGQSSAFTGNYTNDLLIDFLSRLMDAWQLQKASLIGLSMGGAAVLGYTLISPERVSNIVLAGSYGLQHKAPYHTLSYLLLHMPFFSKIICECMRRSHFVVRSCLQKTFYDRRLISKELVHEIHTVAQRPCTEKAFFSWLRNEVLWNSMLTCYAQRFHELQTRTLLLHGECDSLVPLYYAQQAASLIKNARLHVINKCGHWLTRERPEEFNRVVSAFL</sequence>
<dbReference type="PRINTS" id="PR00111">
    <property type="entry name" value="ABHYDROLASE"/>
</dbReference>
<dbReference type="InterPro" id="IPR000639">
    <property type="entry name" value="Epox_hydrolase-like"/>
</dbReference>
<protein>
    <recommendedName>
        <fullName evidence="1">AB hydrolase-1 domain-containing protein</fullName>
    </recommendedName>
</protein>
<name>A0A2C9CJV7_KUEST</name>
<dbReference type="PANTHER" id="PTHR46438">
    <property type="entry name" value="ALPHA/BETA-HYDROLASES SUPERFAMILY PROTEIN"/>
    <property type="match status" value="1"/>
</dbReference>
<evidence type="ECO:0000259" key="1">
    <source>
        <dbReference type="Pfam" id="PF12697"/>
    </source>
</evidence>
<feature type="domain" description="AB hydrolase-1" evidence="1">
    <location>
        <begin position="43"/>
        <end position="289"/>
    </location>
</feature>
<dbReference type="Proteomes" id="UP000221734">
    <property type="component" value="Chromosome Kuenenia_stuttgartiensis_MBR1"/>
</dbReference>
<dbReference type="InterPro" id="IPR000073">
    <property type="entry name" value="AB_hydrolase_1"/>
</dbReference>
<dbReference type="PANTHER" id="PTHR46438:SF11">
    <property type="entry name" value="LIPASE-RELATED"/>
    <property type="match status" value="1"/>
</dbReference>
<dbReference type="Gene3D" id="3.40.50.1820">
    <property type="entry name" value="alpha/beta hydrolase"/>
    <property type="match status" value="1"/>
</dbReference>
<evidence type="ECO:0000313" key="2">
    <source>
        <dbReference type="EMBL" id="SOH05960.1"/>
    </source>
</evidence>
<dbReference type="SUPFAM" id="SSF53474">
    <property type="entry name" value="alpha/beta-Hydrolases"/>
    <property type="match status" value="1"/>
</dbReference>
<dbReference type="AlphaFoldDB" id="A0A2C9CJV7"/>
<dbReference type="KEGG" id="kst:KSMBR1_3486"/>
<dbReference type="Pfam" id="PF12697">
    <property type="entry name" value="Abhydrolase_6"/>
    <property type="match status" value="1"/>
</dbReference>
<reference evidence="3" key="1">
    <citation type="submission" date="2017-10" db="EMBL/GenBank/DDBJ databases">
        <authorList>
            <person name="Frank J."/>
        </authorList>
    </citation>
    <scope>NUCLEOTIDE SEQUENCE [LARGE SCALE GENOMIC DNA]</scope>
</reference>
<dbReference type="EMBL" id="LT934425">
    <property type="protein sequence ID" value="SOH05960.1"/>
    <property type="molecule type" value="Genomic_DNA"/>
</dbReference>
<dbReference type="PRINTS" id="PR00412">
    <property type="entry name" value="EPOXHYDRLASE"/>
</dbReference>
<keyword evidence="3" id="KW-1185">Reference proteome</keyword>
<dbReference type="InterPro" id="IPR029058">
    <property type="entry name" value="AB_hydrolase_fold"/>
</dbReference>
<proteinExistence type="predicted"/>
<dbReference type="GO" id="GO:0003824">
    <property type="term" value="F:catalytic activity"/>
    <property type="evidence" value="ECO:0007669"/>
    <property type="project" value="InterPro"/>
</dbReference>
<evidence type="ECO:0000313" key="3">
    <source>
        <dbReference type="Proteomes" id="UP000221734"/>
    </source>
</evidence>